<comment type="caution">
    <text evidence="1">The sequence shown here is derived from an EMBL/GenBank/DDBJ whole genome shotgun (WGS) entry which is preliminary data.</text>
</comment>
<evidence type="ECO:0000313" key="1">
    <source>
        <dbReference type="EMBL" id="TXD35629.1"/>
    </source>
</evidence>
<evidence type="ECO:0000313" key="2">
    <source>
        <dbReference type="Proteomes" id="UP000321412"/>
    </source>
</evidence>
<proteinExistence type="predicted"/>
<keyword evidence="2" id="KW-1185">Reference proteome</keyword>
<dbReference type="RefSeq" id="WP_146982369.1">
    <property type="nucleotide sequence ID" value="NZ_VOSM01000008.1"/>
</dbReference>
<name>A0A5C6X1G2_9DELT</name>
<gene>
    <name evidence="1" type="ORF">FRC98_15590</name>
</gene>
<organism evidence="1 2">
    <name type="scientific">Lujinxingia vulgaris</name>
    <dbReference type="NCBI Taxonomy" id="2600176"/>
    <lineage>
        <taxon>Bacteria</taxon>
        <taxon>Deltaproteobacteria</taxon>
        <taxon>Bradymonadales</taxon>
        <taxon>Lujinxingiaceae</taxon>
        <taxon>Lujinxingia</taxon>
    </lineage>
</organism>
<sequence length="128" mass="14794">MSHDPRQTPHLHIPTTYAYAYRRGYSYFTLAPDTHTHMRCKVCDAECFAERNLRAPRGMAESMAYHHGQLSEADLRPFDRFTCPNAEHPWHKEAQALAIERDTLQSPGLRAVVQSDLDTLLREHTKTM</sequence>
<dbReference type="EMBL" id="VOSM01000008">
    <property type="protein sequence ID" value="TXD35629.1"/>
    <property type="molecule type" value="Genomic_DNA"/>
</dbReference>
<accession>A0A5C6X1G2</accession>
<protein>
    <submittedName>
        <fullName evidence="1">Uncharacterized protein</fullName>
    </submittedName>
</protein>
<reference evidence="1 2" key="1">
    <citation type="submission" date="2019-08" db="EMBL/GenBank/DDBJ databases">
        <title>Bradymonadales sp. TMQ4.</title>
        <authorList>
            <person name="Liang Q."/>
        </authorList>
    </citation>
    <scope>NUCLEOTIDE SEQUENCE [LARGE SCALE GENOMIC DNA]</scope>
    <source>
        <strain evidence="1 2">TMQ4</strain>
    </source>
</reference>
<dbReference type="OrthoDB" id="2112400at2"/>
<dbReference type="Proteomes" id="UP000321412">
    <property type="component" value="Unassembled WGS sequence"/>
</dbReference>
<dbReference type="AlphaFoldDB" id="A0A5C6X1G2"/>